<dbReference type="AlphaFoldDB" id="K0TJ63"/>
<feature type="compositionally biased region" description="Low complexity" evidence="1">
    <location>
        <begin position="97"/>
        <end position="109"/>
    </location>
</feature>
<reference evidence="2 3" key="1">
    <citation type="journal article" date="2012" name="Genome Biol.">
        <title>Genome and low-iron response of an oceanic diatom adapted to chronic iron limitation.</title>
        <authorList>
            <person name="Lommer M."/>
            <person name="Specht M."/>
            <person name="Roy A.S."/>
            <person name="Kraemer L."/>
            <person name="Andreson R."/>
            <person name="Gutowska M.A."/>
            <person name="Wolf J."/>
            <person name="Bergner S.V."/>
            <person name="Schilhabel M.B."/>
            <person name="Klostermeier U.C."/>
            <person name="Beiko R.G."/>
            <person name="Rosenstiel P."/>
            <person name="Hippler M."/>
            <person name="Laroche J."/>
        </authorList>
    </citation>
    <scope>NUCLEOTIDE SEQUENCE [LARGE SCALE GENOMIC DNA]</scope>
    <source>
        <strain evidence="2 3">CCMP1005</strain>
    </source>
</reference>
<feature type="region of interest" description="Disordered" evidence="1">
    <location>
        <begin position="296"/>
        <end position="318"/>
    </location>
</feature>
<evidence type="ECO:0000313" key="2">
    <source>
        <dbReference type="EMBL" id="EJK77660.1"/>
    </source>
</evidence>
<dbReference type="Proteomes" id="UP000266841">
    <property type="component" value="Unassembled WGS sequence"/>
</dbReference>
<dbReference type="EMBL" id="AGNL01000576">
    <property type="protein sequence ID" value="EJK77660.1"/>
    <property type="molecule type" value="Genomic_DNA"/>
</dbReference>
<feature type="compositionally biased region" description="Basic and acidic residues" evidence="1">
    <location>
        <begin position="479"/>
        <end position="490"/>
    </location>
</feature>
<feature type="compositionally biased region" description="Low complexity" evidence="1">
    <location>
        <begin position="416"/>
        <end position="429"/>
    </location>
</feature>
<organism evidence="2 3">
    <name type="scientific">Thalassiosira oceanica</name>
    <name type="common">Marine diatom</name>
    <dbReference type="NCBI Taxonomy" id="159749"/>
    <lineage>
        <taxon>Eukaryota</taxon>
        <taxon>Sar</taxon>
        <taxon>Stramenopiles</taxon>
        <taxon>Ochrophyta</taxon>
        <taxon>Bacillariophyta</taxon>
        <taxon>Coscinodiscophyceae</taxon>
        <taxon>Thalassiosirophycidae</taxon>
        <taxon>Thalassiosirales</taxon>
        <taxon>Thalassiosiraceae</taxon>
        <taxon>Thalassiosira</taxon>
    </lineage>
</organism>
<sequence length="689" mass="75339">MSSSHSSGDLDVFLSLIESRLRADFTSPDLSRAIIAAGSTSGGLSSALPGGESSPSKFLSLLAQVLHKPAKPIKLRALMSVLGLDSDEVIERSASASSGGLSFGSAAGARQPDDNDEIESRKTDAIVWQLLQDAEKDGEMWVRVVAGIIKGIMFTTNRRDVDRHCDPACRGETAKQELDKITTEVLEKVVESSSMASSKLLKLEQKLQPSLDDDDEDDEDDEMQEQQKKQNDRFIETCQIRQDVDCTFAPDKYSLLSPSAIGQIIPEASTNFHFTCNMEARVLKIDEEVEKKRAEEEGKELHVQSIQAKSNPAGRLGGVTARSGANSTGGALLAGRMRGRFSSAGRAAGRTGADRGASLFRPSNNVSGRGRGLAGRGRVAGRVAGRAGALPGRGGATAGRLHRRVPRAMLAGRGRGSSSVTASSSASGESKMKMIELSEVEGLKTRDKEREQKNTVQARKLERKRKLLEEARSTGLSRNSRDTKKTRVEEVPPSNTATAPPQQHGQQQKSPDDSWQALLSKSNQLANIDREAIHEFFNARKMALPIDQHDDANVKLNEEKTIDEQTGEQVKETLYLELDYGSFSFKRTRKLSHGRVCATRVIVSVEATFCAVMDSTLDDGASNVEVMRALNESKQRTTIQRLENGMRYIQFRNGCGYFTLRALPKWAYTGCDTKTARWQDTREARCLAS</sequence>
<feature type="compositionally biased region" description="Basic and acidic residues" evidence="1">
    <location>
        <begin position="430"/>
        <end position="453"/>
    </location>
</feature>
<protein>
    <submittedName>
        <fullName evidence="2">Uncharacterized protein</fullName>
    </submittedName>
</protein>
<dbReference type="OrthoDB" id="48165at2759"/>
<feature type="region of interest" description="Disordered" evidence="1">
    <location>
        <begin position="207"/>
        <end position="233"/>
    </location>
</feature>
<name>K0TJ63_THAOC</name>
<proteinExistence type="predicted"/>
<feature type="compositionally biased region" description="Low complexity" evidence="1">
    <location>
        <begin position="343"/>
        <end position="358"/>
    </location>
</feature>
<dbReference type="OMA" id="IDREAIH"/>
<keyword evidence="3" id="KW-1185">Reference proteome</keyword>
<gene>
    <name evidence="2" type="ORF">THAOC_00492</name>
</gene>
<feature type="region of interest" description="Disordered" evidence="1">
    <location>
        <begin position="384"/>
        <end position="403"/>
    </location>
</feature>
<dbReference type="eggNOG" id="ENOG502SSA8">
    <property type="taxonomic scope" value="Eukaryota"/>
</dbReference>
<feature type="region of interest" description="Disordered" evidence="1">
    <location>
        <begin position="97"/>
        <end position="119"/>
    </location>
</feature>
<feature type="compositionally biased region" description="Acidic residues" evidence="1">
    <location>
        <begin position="211"/>
        <end position="224"/>
    </location>
</feature>
<feature type="region of interest" description="Disordered" evidence="1">
    <location>
        <begin position="343"/>
        <end position="379"/>
    </location>
</feature>
<evidence type="ECO:0000256" key="1">
    <source>
        <dbReference type="SAM" id="MobiDB-lite"/>
    </source>
</evidence>
<comment type="caution">
    <text evidence="2">The sequence shown here is derived from an EMBL/GenBank/DDBJ whole genome shotgun (WGS) entry which is preliminary data.</text>
</comment>
<feature type="region of interest" description="Disordered" evidence="1">
    <location>
        <begin position="409"/>
        <end position="514"/>
    </location>
</feature>
<evidence type="ECO:0000313" key="3">
    <source>
        <dbReference type="Proteomes" id="UP000266841"/>
    </source>
</evidence>
<feature type="compositionally biased region" description="Polar residues" evidence="1">
    <location>
        <begin position="493"/>
        <end position="509"/>
    </location>
</feature>
<accession>K0TJ63</accession>